<dbReference type="Proteomes" id="UP000266841">
    <property type="component" value="Unassembled WGS sequence"/>
</dbReference>
<organism evidence="2 3">
    <name type="scientific">Thalassiosira oceanica</name>
    <name type="common">Marine diatom</name>
    <dbReference type="NCBI Taxonomy" id="159749"/>
    <lineage>
        <taxon>Eukaryota</taxon>
        <taxon>Sar</taxon>
        <taxon>Stramenopiles</taxon>
        <taxon>Ochrophyta</taxon>
        <taxon>Bacillariophyta</taxon>
        <taxon>Coscinodiscophyceae</taxon>
        <taxon>Thalassiosirophycidae</taxon>
        <taxon>Thalassiosirales</taxon>
        <taxon>Thalassiosiraceae</taxon>
        <taxon>Thalassiosira</taxon>
    </lineage>
</organism>
<evidence type="ECO:0000256" key="1">
    <source>
        <dbReference type="SAM" id="MobiDB-lite"/>
    </source>
</evidence>
<accession>K0RTG4</accession>
<keyword evidence="3" id="KW-1185">Reference proteome</keyword>
<reference evidence="2 3" key="1">
    <citation type="journal article" date="2012" name="Genome Biol.">
        <title>Genome and low-iron response of an oceanic diatom adapted to chronic iron limitation.</title>
        <authorList>
            <person name="Lommer M."/>
            <person name="Specht M."/>
            <person name="Roy A.S."/>
            <person name="Kraemer L."/>
            <person name="Andreson R."/>
            <person name="Gutowska M.A."/>
            <person name="Wolf J."/>
            <person name="Bergner S.V."/>
            <person name="Schilhabel M.B."/>
            <person name="Klostermeier U.C."/>
            <person name="Beiko R.G."/>
            <person name="Rosenstiel P."/>
            <person name="Hippler M."/>
            <person name="Laroche J."/>
        </authorList>
    </citation>
    <scope>NUCLEOTIDE SEQUENCE [LARGE SCALE GENOMIC DNA]</scope>
    <source>
        <strain evidence="2 3">CCMP1005</strain>
    </source>
</reference>
<evidence type="ECO:0000313" key="3">
    <source>
        <dbReference type="Proteomes" id="UP000266841"/>
    </source>
</evidence>
<dbReference type="EMBL" id="AGNL01031936">
    <property type="protein sequence ID" value="EJK56290.1"/>
    <property type="molecule type" value="Genomic_DNA"/>
</dbReference>
<evidence type="ECO:0000313" key="2">
    <source>
        <dbReference type="EMBL" id="EJK56290.1"/>
    </source>
</evidence>
<feature type="compositionally biased region" description="Polar residues" evidence="1">
    <location>
        <begin position="19"/>
        <end position="28"/>
    </location>
</feature>
<dbReference type="AlphaFoldDB" id="K0RTG4"/>
<comment type="caution">
    <text evidence="2">The sequence shown here is derived from an EMBL/GenBank/DDBJ whole genome shotgun (WGS) entry which is preliminary data.</text>
</comment>
<feature type="region of interest" description="Disordered" evidence="1">
    <location>
        <begin position="1"/>
        <end position="31"/>
    </location>
</feature>
<sequence>RQGDAPSDNATRIIGAGESTPTSSSSATGRVDPYGHTTFGNFLAVASRKNAAADKRTLNVPHKAALPCRALTKWPLFYAMESSKSAPAHARPWERFYLCHAKRAEWDATLYPDYVDRNSASTHQSRSV</sequence>
<gene>
    <name evidence="2" type="ORF">THAOC_23861</name>
</gene>
<protein>
    <submittedName>
        <fullName evidence="2">Uncharacterized protein</fullName>
    </submittedName>
</protein>
<proteinExistence type="predicted"/>
<name>K0RTG4_THAOC</name>
<feature type="non-terminal residue" evidence="2">
    <location>
        <position position="1"/>
    </location>
</feature>